<sequence length="307" mass="32484">MSRGTLALVTTAALAVVLGAAPAEAAHRGGSLQSTIQLPNGFQPEGIAIGKAPYAYFGSRVDGDIYRASLRTGRGEVISQGPGTQSLGLKIDDRGRLFVAGGSGGNARVINAATGAVLKSYTLQTVPSFINDVTLTGGAAWYTDSANPVLFKLPLGRHGKLPAEAVRVPLTGDITYQTGNNANGIAPTPDRRGLIIVQSNTGKLFRTSYSGRTTEIDLGGESVPNGDGLWLRGSTLYVVQNRLNVITRIQLDKRATKGTVVSRTTDPRFDVPTTIAEYGKYFYLPNARFTTPATPETEYTAVGVKRP</sequence>
<dbReference type="Proteomes" id="UP000681340">
    <property type="component" value="Unassembled WGS sequence"/>
</dbReference>
<evidence type="ECO:0000256" key="1">
    <source>
        <dbReference type="SAM" id="SignalP"/>
    </source>
</evidence>
<dbReference type="AlphaFoldDB" id="A0A919VSG8"/>
<organism evidence="2 3">
    <name type="scientific">Actinoplanes auranticolor</name>
    <dbReference type="NCBI Taxonomy" id="47988"/>
    <lineage>
        <taxon>Bacteria</taxon>
        <taxon>Bacillati</taxon>
        <taxon>Actinomycetota</taxon>
        <taxon>Actinomycetes</taxon>
        <taxon>Micromonosporales</taxon>
        <taxon>Micromonosporaceae</taxon>
        <taxon>Actinoplanes</taxon>
    </lineage>
</organism>
<accession>A0A919VSG8</accession>
<evidence type="ECO:0000313" key="3">
    <source>
        <dbReference type="Proteomes" id="UP000681340"/>
    </source>
</evidence>
<dbReference type="Gene3D" id="2.120.10.30">
    <property type="entry name" value="TolB, C-terminal domain"/>
    <property type="match status" value="1"/>
</dbReference>
<evidence type="ECO:0000313" key="2">
    <source>
        <dbReference type="EMBL" id="GIM74187.1"/>
    </source>
</evidence>
<gene>
    <name evidence="2" type="ORF">Aau02nite_59740</name>
</gene>
<keyword evidence="1" id="KW-0732">Signal</keyword>
<dbReference type="RefSeq" id="WP_212991886.1">
    <property type="nucleotide sequence ID" value="NZ_BAABEA010000026.1"/>
</dbReference>
<feature type="signal peptide" evidence="1">
    <location>
        <begin position="1"/>
        <end position="25"/>
    </location>
</feature>
<evidence type="ECO:0008006" key="4">
    <source>
        <dbReference type="Google" id="ProtNLM"/>
    </source>
</evidence>
<feature type="chain" id="PRO_5037088012" description="Sugar lactone lactonase YvrE" evidence="1">
    <location>
        <begin position="26"/>
        <end position="307"/>
    </location>
</feature>
<keyword evidence="3" id="KW-1185">Reference proteome</keyword>
<dbReference type="EMBL" id="BOQL01000049">
    <property type="protein sequence ID" value="GIM74187.1"/>
    <property type="molecule type" value="Genomic_DNA"/>
</dbReference>
<dbReference type="SUPFAM" id="SSF101898">
    <property type="entry name" value="NHL repeat"/>
    <property type="match status" value="1"/>
</dbReference>
<name>A0A919VSG8_9ACTN</name>
<comment type="caution">
    <text evidence="2">The sequence shown here is derived from an EMBL/GenBank/DDBJ whole genome shotgun (WGS) entry which is preliminary data.</text>
</comment>
<proteinExistence type="predicted"/>
<dbReference type="InterPro" id="IPR011042">
    <property type="entry name" value="6-blade_b-propeller_TolB-like"/>
</dbReference>
<protein>
    <recommendedName>
        <fullName evidence="4">Sugar lactone lactonase YvrE</fullName>
    </recommendedName>
</protein>
<reference evidence="2" key="1">
    <citation type="submission" date="2021-03" db="EMBL/GenBank/DDBJ databases">
        <title>Whole genome shotgun sequence of Actinoplanes auranticolor NBRC 12245.</title>
        <authorList>
            <person name="Komaki H."/>
            <person name="Tamura T."/>
        </authorList>
    </citation>
    <scope>NUCLEOTIDE SEQUENCE</scope>
    <source>
        <strain evidence="2">NBRC 12245</strain>
    </source>
</reference>